<reference evidence="2 3" key="1">
    <citation type="submission" date="2021-03" db="EMBL/GenBank/DDBJ databases">
        <title>Genomic Encyclopedia of Type Strains, Phase IV (KMG-IV): sequencing the most valuable type-strain genomes for metagenomic binning, comparative biology and taxonomic classification.</title>
        <authorList>
            <person name="Goeker M."/>
        </authorList>
    </citation>
    <scope>NUCLEOTIDE SEQUENCE [LARGE SCALE GENOMIC DNA]</scope>
    <source>
        <strain evidence="2 3">DSM 26048</strain>
    </source>
</reference>
<dbReference type="Proteomes" id="UP001519287">
    <property type="component" value="Unassembled WGS sequence"/>
</dbReference>
<name>A0ABS4J1N6_9BACL</name>
<keyword evidence="1" id="KW-0732">Signal</keyword>
<dbReference type="EMBL" id="JAGGLB010000021">
    <property type="protein sequence ID" value="MBP1993758.1"/>
    <property type="molecule type" value="Genomic_DNA"/>
</dbReference>
<evidence type="ECO:0000313" key="3">
    <source>
        <dbReference type="Proteomes" id="UP001519287"/>
    </source>
</evidence>
<dbReference type="RefSeq" id="WP_209975644.1">
    <property type="nucleotide sequence ID" value="NZ_JAGGLB010000021.1"/>
</dbReference>
<evidence type="ECO:0000256" key="1">
    <source>
        <dbReference type="SAM" id="SignalP"/>
    </source>
</evidence>
<gene>
    <name evidence="2" type="ORF">J2Z66_005384</name>
</gene>
<accession>A0ABS4J1N6</accession>
<protein>
    <recommendedName>
        <fullName evidence="4">Copper amine oxidase-like N-terminal domain-containing protein</fullName>
    </recommendedName>
</protein>
<organism evidence="2 3">
    <name type="scientific">Paenibacillus eucommiae</name>
    <dbReference type="NCBI Taxonomy" id="1355755"/>
    <lineage>
        <taxon>Bacteria</taxon>
        <taxon>Bacillati</taxon>
        <taxon>Bacillota</taxon>
        <taxon>Bacilli</taxon>
        <taxon>Bacillales</taxon>
        <taxon>Paenibacillaceae</taxon>
        <taxon>Paenibacillus</taxon>
    </lineage>
</organism>
<evidence type="ECO:0008006" key="4">
    <source>
        <dbReference type="Google" id="ProtNLM"/>
    </source>
</evidence>
<comment type="caution">
    <text evidence="2">The sequence shown here is derived from an EMBL/GenBank/DDBJ whole genome shotgun (WGS) entry which is preliminary data.</text>
</comment>
<feature type="chain" id="PRO_5046071433" description="Copper amine oxidase-like N-terminal domain-containing protein" evidence="1">
    <location>
        <begin position="23"/>
        <end position="358"/>
    </location>
</feature>
<keyword evidence="3" id="KW-1185">Reference proteome</keyword>
<evidence type="ECO:0000313" key="2">
    <source>
        <dbReference type="EMBL" id="MBP1993758.1"/>
    </source>
</evidence>
<sequence length="358" mass="39779">MKKFIIGFMCGAAIATTTTVWAADSIQAYLFPSKVEFRHGEMITPVDVSGDNAVINYNNKAYIPLRTFAEAIGAKVSFKEAAASNGNKNQIILMTGQAFENGPLTLSDPDNNVNIGDLYVVREPNGNNSLTSGTIRINKVLKDKEIEIHAFDAKGELIGKTDFVYIQDSESKPPRPGETRLFSTSLTFNGNRKMDSCVIKIRDQLKAIESKETDVHLLGSGGIAALYPPGGFDGYLPAGQVAPFIVFFQNTIDHEIELKPFEMNIKVTRIDKNNEFVELVYEKKLPTIEGPLQSLSFYHFTVPWNPVDREGRPLSKGRYQITLERPDTFRYTLDGGSIITEPLITNTRTPTAFNVELQ</sequence>
<proteinExistence type="predicted"/>
<feature type="signal peptide" evidence="1">
    <location>
        <begin position="1"/>
        <end position="22"/>
    </location>
</feature>